<evidence type="ECO:0000313" key="3">
    <source>
        <dbReference type="EMBL" id="KAK8029349.1"/>
    </source>
</evidence>
<organism evidence="3 4">
    <name type="scientific">Apiospora marii</name>
    <dbReference type="NCBI Taxonomy" id="335849"/>
    <lineage>
        <taxon>Eukaryota</taxon>
        <taxon>Fungi</taxon>
        <taxon>Dikarya</taxon>
        <taxon>Ascomycota</taxon>
        <taxon>Pezizomycotina</taxon>
        <taxon>Sordariomycetes</taxon>
        <taxon>Xylariomycetidae</taxon>
        <taxon>Amphisphaeriales</taxon>
        <taxon>Apiosporaceae</taxon>
        <taxon>Apiospora</taxon>
    </lineage>
</organism>
<dbReference type="InterPro" id="IPR046529">
    <property type="entry name" value="DUF6594"/>
</dbReference>
<feature type="domain" description="DUF6594" evidence="2">
    <location>
        <begin position="96"/>
        <end position="169"/>
    </location>
</feature>
<keyword evidence="4" id="KW-1185">Reference proteome</keyword>
<feature type="transmembrane region" description="Helical" evidence="1">
    <location>
        <begin position="106"/>
        <end position="127"/>
    </location>
</feature>
<feature type="transmembrane region" description="Helical" evidence="1">
    <location>
        <begin position="133"/>
        <end position="151"/>
    </location>
</feature>
<evidence type="ECO:0000259" key="2">
    <source>
        <dbReference type="Pfam" id="PF20237"/>
    </source>
</evidence>
<keyword evidence="1" id="KW-0812">Transmembrane</keyword>
<keyword evidence="1" id="KW-1133">Transmembrane helix</keyword>
<dbReference type="Pfam" id="PF20237">
    <property type="entry name" value="DUF6594"/>
    <property type="match status" value="1"/>
</dbReference>
<sequence>MTANALRNFEFIHGNRWNTRFVKDIAASRLDNGPGSQLQAALIAEMKLEAHEKHHSLFKDSDLLGSFNHKLMQHSTAIGQSLGTSRWEEMAKEERRAKLRNTLRRLGFAVIGGMIIIVPMFILTWNYASTKTLVVLATSILLFVLGIAIFSTTEPENLLAVTAAYAAVLTALMSAGNSDVVR</sequence>
<evidence type="ECO:0000313" key="4">
    <source>
        <dbReference type="Proteomes" id="UP001396898"/>
    </source>
</evidence>
<comment type="caution">
    <text evidence="3">The sequence shown here is derived from an EMBL/GenBank/DDBJ whole genome shotgun (WGS) entry which is preliminary data.</text>
</comment>
<dbReference type="Proteomes" id="UP001396898">
    <property type="component" value="Unassembled WGS sequence"/>
</dbReference>
<protein>
    <recommendedName>
        <fullName evidence="2">DUF6594 domain-containing protein</fullName>
    </recommendedName>
</protein>
<accession>A0ABR1SBZ9</accession>
<gene>
    <name evidence="3" type="ORF">PG991_006405</name>
</gene>
<feature type="transmembrane region" description="Helical" evidence="1">
    <location>
        <begin position="158"/>
        <end position="176"/>
    </location>
</feature>
<keyword evidence="1" id="KW-0472">Membrane</keyword>
<evidence type="ECO:0000256" key="1">
    <source>
        <dbReference type="SAM" id="Phobius"/>
    </source>
</evidence>
<proteinExistence type="predicted"/>
<reference evidence="3 4" key="1">
    <citation type="submission" date="2023-01" db="EMBL/GenBank/DDBJ databases">
        <title>Analysis of 21 Apiospora genomes using comparative genomics revels a genus with tremendous synthesis potential of carbohydrate active enzymes and secondary metabolites.</title>
        <authorList>
            <person name="Sorensen T."/>
        </authorList>
    </citation>
    <scope>NUCLEOTIDE SEQUENCE [LARGE SCALE GENOMIC DNA]</scope>
    <source>
        <strain evidence="3 4">CBS 20057</strain>
    </source>
</reference>
<dbReference type="EMBL" id="JAQQWI010000007">
    <property type="protein sequence ID" value="KAK8029349.1"/>
    <property type="molecule type" value="Genomic_DNA"/>
</dbReference>
<name>A0ABR1SBZ9_9PEZI</name>